<sequence>MSPLLASLIPSIATAPAAAQLPLKSPNSPISILPPLVPRNQHILTAKCSRFALVNHHSPSPFSPPTAPRYRVVIRHLTKGMAERAKEEVRQVSLSSVKSEAEFGENDLGEVQKLLVSAARDCVPQDRNSFVEFQANTGVEVTIIVICFNFVWSAFRLIVKNASSLLDDKDPIKLEAEAKLSDLIRYAFGKVGFNLLQTAERAAGALKDTISSLNNFEQVIKDCLQV</sequence>
<accession>A0AAE1T6C5</accession>
<feature type="chain" id="PRO_5042064281" evidence="1">
    <location>
        <begin position="20"/>
        <end position="226"/>
    </location>
</feature>
<proteinExistence type="predicted"/>
<comment type="caution">
    <text evidence="2">The sequence shown here is derived from an EMBL/GenBank/DDBJ whole genome shotgun (WGS) entry which is preliminary data.</text>
</comment>
<dbReference type="PANTHER" id="PTHR36398:SF1">
    <property type="entry name" value="PLASMA MEMBRANE FUSION PROTEIN"/>
    <property type="match status" value="1"/>
</dbReference>
<dbReference type="Proteomes" id="UP001289374">
    <property type="component" value="Unassembled WGS sequence"/>
</dbReference>
<gene>
    <name evidence="2" type="ORF">Sango_2843800</name>
</gene>
<feature type="signal peptide" evidence="1">
    <location>
        <begin position="1"/>
        <end position="19"/>
    </location>
</feature>
<dbReference type="GO" id="GO:0009507">
    <property type="term" value="C:chloroplast"/>
    <property type="evidence" value="ECO:0007669"/>
    <property type="project" value="TreeGrafter"/>
</dbReference>
<evidence type="ECO:0000313" key="2">
    <source>
        <dbReference type="EMBL" id="KAK4382739.1"/>
    </source>
</evidence>
<organism evidence="2 3">
    <name type="scientific">Sesamum angolense</name>
    <dbReference type="NCBI Taxonomy" id="2727404"/>
    <lineage>
        <taxon>Eukaryota</taxon>
        <taxon>Viridiplantae</taxon>
        <taxon>Streptophyta</taxon>
        <taxon>Embryophyta</taxon>
        <taxon>Tracheophyta</taxon>
        <taxon>Spermatophyta</taxon>
        <taxon>Magnoliopsida</taxon>
        <taxon>eudicotyledons</taxon>
        <taxon>Gunneridae</taxon>
        <taxon>Pentapetalae</taxon>
        <taxon>asterids</taxon>
        <taxon>lamiids</taxon>
        <taxon>Lamiales</taxon>
        <taxon>Pedaliaceae</taxon>
        <taxon>Sesamum</taxon>
    </lineage>
</organism>
<dbReference type="PANTHER" id="PTHR36398">
    <property type="entry name" value="PLASMA MEMBRANE FUSION PROTEIN"/>
    <property type="match status" value="1"/>
</dbReference>
<keyword evidence="3" id="KW-1185">Reference proteome</keyword>
<reference evidence="2" key="1">
    <citation type="submission" date="2020-06" db="EMBL/GenBank/DDBJ databases">
        <authorList>
            <person name="Li T."/>
            <person name="Hu X."/>
            <person name="Zhang T."/>
            <person name="Song X."/>
            <person name="Zhang H."/>
            <person name="Dai N."/>
            <person name="Sheng W."/>
            <person name="Hou X."/>
            <person name="Wei L."/>
        </authorList>
    </citation>
    <scope>NUCLEOTIDE SEQUENCE</scope>
    <source>
        <strain evidence="2">K16</strain>
        <tissue evidence="2">Leaf</tissue>
    </source>
</reference>
<name>A0AAE1T6C5_9LAMI</name>
<keyword evidence="1" id="KW-0732">Signal</keyword>
<evidence type="ECO:0000256" key="1">
    <source>
        <dbReference type="SAM" id="SignalP"/>
    </source>
</evidence>
<protein>
    <submittedName>
        <fullName evidence="2">Uncharacterized protein</fullName>
    </submittedName>
</protein>
<reference evidence="2" key="2">
    <citation type="journal article" date="2024" name="Plant">
        <title>Genomic evolution and insights into agronomic trait innovations of Sesamum species.</title>
        <authorList>
            <person name="Miao H."/>
            <person name="Wang L."/>
            <person name="Qu L."/>
            <person name="Liu H."/>
            <person name="Sun Y."/>
            <person name="Le M."/>
            <person name="Wang Q."/>
            <person name="Wei S."/>
            <person name="Zheng Y."/>
            <person name="Lin W."/>
            <person name="Duan Y."/>
            <person name="Cao H."/>
            <person name="Xiong S."/>
            <person name="Wang X."/>
            <person name="Wei L."/>
            <person name="Li C."/>
            <person name="Ma Q."/>
            <person name="Ju M."/>
            <person name="Zhao R."/>
            <person name="Li G."/>
            <person name="Mu C."/>
            <person name="Tian Q."/>
            <person name="Mei H."/>
            <person name="Zhang T."/>
            <person name="Gao T."/>
            <person name="Zhang H."/>
        </authorList>
    </citation>
    <scope>NUCLEOTIDE SEQUENCE</scope>
    <source>
        <strain evidence="2">K16</strain>
    </source>
</reference>
<dbReference type="AlphaFoldDB" id="A0AAE1T6C5"/>
<evidence type="ECO:0000313" key="3">
    <source>
        <dbReference type="Proteomes" id="UP001289374"/>
    </source>
</evidence>
<dbReference type="EMBL" id="JACGWL010000652">
    <property type="protein sequence ID" value="KAK4382739.1"/>
    <property type="molecule type" value="Genomic_DNA"/>
</dbReference>